<reference evidence="2 3" key="1">
    <citation type="journal article" date="2023" name="Nucleic Acids Res.">
        <title>The hologenome of Daphnia magna reveals possible DNA methylation and microbiome-mediated evolution of the host genome.</title>
        <authorList>
            <person name="Chaturvedi A."/>
            <person name="Li X."/>
            <person name="Dhandapani V."/>
            <person name="Marshall H."/>
            <person name="Kissane S."/>
            <person name="Cuenca-Cambronero M."/>
            <person name="Asole G."/>
            <person name="Calvet F."/>
            <person name="Ruiz-Romero M."/>
            <person name="Marangio P."/>
            <person name="Guigo R."/>
            <person name="Rago D."/>
            <person name="Mirbahai L."/>
            <person name="Eastwood N."/>
            <person name="Colbourne J.K."/>
            <person name="Zhou J."/>
            <person name="Mallon E."/>
            <person name="Orsini L."/>
        </authorList>
    </citation>
    <scope>NUCLEOTIDE SEQUENCE [LARGE SCALE GENOMIC DNA]</scope>
    <source>
        <strain evidence="2">LRV0_1</strain>
    </source>
</reference>
<protein>
    <submittedName>
        <fullName evidence="2">Uncharacterized protein</fullName>
    </submittedName>
</protein>
<evidence type="ECO:0000256" key="1">
    <source>
        <dbReference type="SAM" id="MobiDB-lite"/>
    </source>
</evidence>
<keyword evidence="3" id="KW-1185">Reference proteome</keyword>
<feature type="region of interest" description="Disordered" evidence="1">
    <location>
        <begin position="104"/>
        <end position="123"/>
    </location>
</feature>
<gene>
    <name evidence="2" type="ORF">OUZ56_001361</name>
</gene>
<sequence length="123" mass="14421">MFGCFTLTHTQNKTCWCLLVLLDCRSYPNQRNLSRHADKRQCVLPISCQNIWELLFFIFALHVHLPKRPEVNNRSHLFFDILRACLTTREDRLNKSDPVVFIASSSTQQQDPKKNKTKTKESV</sequence>
<feature type="compositionally biased region" description="Basic and acidic residues" evidence="1">
    <location>
        <begin position="111"/>
        <end position="123"/>
    </location>
</feature>
<comment type="caution">
    <text evidence="2">The sequence shown here is derived from an EMBL/GenBank/DDBJ whole genome shotgun (WGS) entry which is preliminary data.</text>
</comment>
<evidence type="ECO:0000313" key="3">
    <source>
        <dbReference type="Proteomes" id="UP001234178"/>
    </source>
</evidence>
<name>A0ABR0A2F1_9CRUS</name>
<accession>A0ABR0A2F1</accession>
<dbReference type="Proteomes" id="UP001234178">
    <property type="component" value="Unassembled WGS sequence"/>
</dbReference>
<organism evidence="2 3">
    <name type="scientific">Daphnia magna</name>
    <dbReference type="NCBI Taxonomy" id="35525"/>
    <lineage>
        <taxon>Eukaryota</taxon>
        <taxon>Metazoa</taxon>
        <taxon>Ecdysozoa</taxon>
        <taxon>Arthropoda</taxon>
        <taxon>Crustacea</taxon>
        <taxon>Branchiopoda</taxon>
        <taxon>Diplostraca</taxon>
        <taxon>Cladocera</taxon>
        <taxon>Anomopoda</taxon>
        <taxon>Daphniidae</taxon>
        <taxon>Daphnia</taxon>
    </lineage>
</organism>
<proteinExistence type="predicted"/>
<dbReference type="EMBL" id="JAOYFB010000036">
    <property type="protein sequence ID" value="KAK4019338.1"/>
    <property type="molecule type" value="Genomic_DNA"/>
</dbReference>
<evidence type="ECO:0000313" key="2">
    <source>
        <dbReference type="EMBL" id="KAK4019338.1"/>
    </source>
</evidence>